<dbReference type="AlphaFoldDB" id="A0A5C7CSY9"/>
<evidence type="ECO:0000313" key="2">
    <source>
        <dbReference type="Proteomes" id="UP000321126"/>
    </source>
</evidence>
<organism evidence="1 2">
    <name type="scientific">Serratia marcescens</name>
    <dbReference type="NCBI Taxonomy" id="615"/>
    <lineage>
        <taxon>Bacteria</taxon>
        <taxon>Pseudomonadati</taxon>
        <taxon>Pseudomonadota</taxon>
        <taxon>Gammaproteobacteria</taxon>
        <taxon>Enterobacterales</taxon>
        <taxon>Yersiniaceae</taxon>
        <taxon>Serratia</taxon>
    </lineage>
</organism>
<comment type="caution">
    <text evidence="1">The sequence shown here is derived from an EMBL/GenBank/DDBJ whole genome shotgun (WGS) entry which is preliminary data.</text>
</comment>
<accession>A0A5C7CSY9</accession>
<reference evidence="1 2" key="1">
    <citation type="submission" date="2019-07" db="EMBL/GenBank/DDBJ databases">
        <title>Serratia strains were isolated from fresh produce.</title>
        <authorList>
            <person name="Cho G.-S."/>
            <person name="Stein M."/>
            <person name="Lee W."/>
            <person name="Suh S.H."/>
            <person name="Franz C.M.A.P."/>
        </authorList>
    </citation>
    <scope>NUCLEOTIDE SEQUENCE [LARGE SCALE GENOMIC DNA]</scope>
    <source>
        <strain evidence="1 2">S16</strain>
    </source>
</reference>
<name>A0A5C7CSY9_SERMA</name>
<protein>
    <submittedName>
        <fullName evidence="1">DUF2913 family protein</fullName>
    </submittedName>
</protein>
<dbReference type="InterPro" id="IPR021316">
    <property type="entry name" value="DUF2913"/>
</dbReference>
<gene>
    <name evidence="1" type="ORF">FOT62_08345</name>
</gene>
<dbReference type="EMBL" id="VOUQ01000002">
    <property type="protein sequence ID" value="TXE36965.1"/>
    <property type="molecule type" value="Genomic_DNA"/>
</dbReference>
<dbReference type="Proteomes" id="UP000321126">
    <property type="component" value="Unassembled WGS sequence"/>
</dbReference>
<sequence>MTVTIPKRPTEELAHLAWCILVAVGLAREEGKALSGLQTHMFIMQWLLTAQKRKLFPRTLASDIIWLQEQGKRYGPSARLYSKVEYIWLASSGKLTLQSTLFRFTYMIDTLRTMGWIDWLMSAMEWEDKVKLAGDVCAIYTPKDELHQVFTDKGELIRPMELRLTGDISGIPALLAQCHLTAERLEDDDEGYAVFRLLPEPFREYPQTQT</sequence>
<evidence type="ECO:0000313" key="1">
    <source>
        <dbReference type="EMBL" id="TXE36965.1"/>
    </source>
</evidence>
<dbReference type="Pfam" id="PF11140">
    <property type="entry name" value="DUF2913"/>
    <property type="match status" value="1"/>
</dbReference>
<proteinExistence type="predicted"/>
<dbReference type="RefSeq" id="WP_147882210.1">
    <property type="nucleotide sequence ID" value="NZ_VOUQ01000002.1"/>
</dbReference>